<accession>A0ACC6FQI6</accession>
<keyword evidence="1" id="KW-0489">Methyltransferase</keyword>
<dbReference type="Proteomes" id="UP001173802">
    <property type="component" value="Unassembled WGS sequence"/>
</dbReference>
<proteinExistence type="predicted"/>
<gene>
    <name evidence="1" type="ORF">NYG90_02295</name>
</gene>
<evidence type="ECO:0000313" key="2">
    <source>
        <dbReference type="Proteomes" id="UP001173802"/>
    </source>
</evidence>
<comment type="caution">
    <text evidence="1">The sequence shown here is derived from an EMBL/GenBank/DDBJ whole genome shotgun (WGS) entry which is preliminary data.</text>
</comment>
<name>A0ACC6FQI6_9HELI</name>
<reference evidence="1 2" key="1">
    <citation type="journal article" date="2023" name="Microorganisms">
        <title>Isolation and Genomic Characteristics of Cat-Borne Campylobacter felis sp. nov. and Sheep-Borne Campylobacter ovis sp. nov.</title>
        <authorList>
            <person name="Wang H."/>
            <person name="Li Y."/>
            <person name="Gu Y."/>
            <person name="Zhou G."/>
            <person name="Chen X."/>
            <person name="Zhang X."/>
            <person name="Shao Z."/>
            <person name="Zhang J."/>
            <person name="Zhang M."/>
        </authorList>
    </citation>
    <scope>NUCLEOTIDE SEQUENCE [LARGE SCALE GENOMIC DNA]</scope>
    <source>
        <strain evidence="1 2">XJK30-2</strain>
    </source>
</reference>
<keyword evidence="2" id="KW-1185">Reference proteome</keyword>
<sequence>MQALKSPDSSSAILESKSSNEKPKSNREQVCLESKSLDSSSLSSRAAQSGVAIHKKVDSTSEAQNLKMPAKDSRIFGNKAQKVSESQAAGFCDDFLKKPAALRLHRFAGFGGFQGGGEGIYLSGNEQATAAESAKSAQKPTPKPKKAQSSSDKQTPRYMEYYMFNEPAWNTFDKQVAQNSLGKLQRIVKVPLLTLGEVLHTYVPKGVEIDFLSIDCEGFDLSVLRSNDWESFVPHIIIVEILTNIYGELDMVALQDNEIARFLFSKGYALVAKAHNSVIFQHKDKR</sequence>
<protein>
    <submittedName>
        <fullName evidence="1">FkbM family methyltransferase</fullName>
    </submittedName>
</protein>
<evidence type="ECO:0000313" key="1">
    <source>
        <dbReference type="EMBL" id="MDL0081519.1"/>
    </source>
</evidence>
<organism evidence="1 2">
    <name type="scientific">Helicobacter zhangjianzhongii</name>
    <dbReference type="NCBI Taxonomy" id="2974574"/>
    <lineage>
        <taxon>Bacteria</taxon>
        <taxon>Pseudomonadati</taxon>
        <taxon>Campylobacterota</taxon>
        <taxon>Epsilonproteobacteria</taxon>
        <taxon>Campylobacterales</taxon>
        <taxon>Helicobacteraceae</taxon>
        <taxon>Helicobacter</taxon>
    </lineage>
</organism>
<dbReference type="EMBL" id="JANURN010000002">
    <property type="protein sequence ID" value="MDL0081519.1"/>
    <property type="molecule type" value="Genomic_DNA"/>
</dbReference>
<keyword evidence="1" id="KW-0808">Transferase</keyword>